<feature type="active site" description="Phosphoserine intermediate" evidence="7">
    <location>
        <position position="123"/>
    </location>
</feature>
<evidence type="ECO:0000256" key="8">
    <source>
        <dbReference type="PIRSR" id="PIRSR601952-2"/>
    </source>
</evidence>
<dbReference type="SMART" id="SM00098">
    <property type="entry name" value="alkPPc"/>
    <property type="match status" value="1"/>
</dbReference>
<proteinExistence type="inferred from homology"/>
<comment type="cofactor">
    <cofactor evidence="8">
        <name>Mg(2+)</name>
        <dbReference type="ChEBI" id="CHEBI:18420"/>
    </cofactor>
    <text evidence="8">Binds 1 Mg(2+) ion.</text>
</comment>
<keyword evidence="5 8" id="KW-0862">Zinc</keyword>
<keyword evidence="9" id="KW-1015">Disulfide bond</keyword>
<feature type="binding site" evidence="8">
    <location>
        <position position="344"/>
    </location>
    <ligand>
        <name>Mg(2+)</name>
        <dbReference type="ChEBI" id="CHEBI:18420"/>
    </ligand>
</feature>
<comment type="similarity">
    <text evidence="1 10">Belongs to the alkaline phosphatase family.</text>
</comment>
<evidence type="ECO:0000256" key="6">
    <source>
        <dbReference type="ARBA" id="ARBA00022842"/>
    </source>
</evidence>
<feature type="binding site" evidence="8">
    <location>
        <position position="72"/>
    </location>
    <ligand>
        <name>Zn(2+)</name>
        <dbReference type="ChEBI" id="CHEBI:29105"/>
        <label>2</label>
    </ligand>
</feature>
<dbReference type="InterPro" id="IPR006311">
    <property type="entry name" value="TAT_signal"/>
</dbReference>
<keyword evidence="3 8" id="KW-0479">Metal-binding</keyword>
<dbReference type="RefSeq" id="WP_093574339.1">
    <property type="nucleotide sequence ID" value="NZ_FOWC01000005.1"/>
</dbReference>
<dbReference type="Proteomes" id="UP000199137">
    <property type="component" value="Unassembled WGS sequence"/>
</dbReference>
<keyword evidence="2" id="KW-0597">Phosphoprotein</keyword>
<feature type="binding site" evidence="8">
    <location>
        <position position="174"/>
    </location>
    <ligand>
        <name>Mg(2+)</name>
        <dbReference type="ChEBI" id="CHEBI:18420"/>
    </ligand>
</feature>
<keyword evidence="4" id="KW-0378">Hydrolase</keyword>
<evidence type="ECO:0000256" key="2">
    <source>
        <dbReference type="ARBA" id="ARBA00022553"/>
    </source>
</evidence>
<dbReference type="InterPro" id="IPR018299">
    <property type="entry name" value="Alkaline_phosphatase_AS"/>
</dbReference>
<dbReference type="Gene3D" id="3.40.720.10">
    <property type="entry name" value="Alkaline Phosphatase, subunit A"/>
    <property type="match status" value="1"/>
</dbReference>
<evidence type="ECO:0000313" key="13">
    <source>
        <dbReference type="Proteomes" id="UP000199137"/>
    </source>
</evidence>
<feature type="binding site" evidence="8">
    <location>
        <position position="386"/>
    </location>
    <ligand>
        <name>Zn(2+)</name>
        <dbReference type="ChEBI" id="CHEBI:29105"/>
        <label>2</label>
    </ligand>
</feature>
<dbReference type="GO" id="GO:0004035">
    <property type="term" value="F:alkaline phosphatase activity"/>
    <property type="evidence" value="ECO:0007669"/>
    <property type="project" value="TreeGrafter"/>
</dbReference>
<dbReference type="STRING" id="112413.SAMN05421854_105258"/>
<evidence type="ECO:0000256" key="5">
    <source>
        <dbReference type="ARBA" id="ARBA00022833"/>
    </source>
</evidence>
<feature type="binding site" evidence="8">
    <location>
        <position position="72"/>
    </location>
    <ligand>
        <name>Mg(2+)</name>
        <dbReference type="ChEBI" id="CHEBI:18420"/>
    </ligand>
</feature>
<dbReference type="EMBL" id="FOWC01000005">
    <property type="protein sequence ID" value="SFP43571.1"/>
    <property type="molecule type" value="Genomic_DNA"/>
</dbReference>
<dbReference type="InterPro" id="IPR001952">
    <property type="entry name" value="Alkaline_phosphatase"/>
</dbReference>
<evidence type="ECO:0000256" key="9">
    <source>
        <dbReference type="PIRSR" id="PIRSR601952-3"/>
    </source>
</evidence>
<reference evidence="12 13" key="1">
    <citation type="submission" date="2016-10" db="EMBL/GenBank/DDBJ databases">
        <authorList>
            <person name="de Groot N.N."/>
        </authorList>
    </citation>
    <scope>NUCLEOTIDE SEQUENCE [LARGE SCALE GENOMIC DNA]</scope>
    <source>
        <strain evidence="12 13">DSM 44637</strain>
    </source>
</reference>
<feature type="binding site" evidence="8">
    <location>
        <position position="387"/>
    </location>
    <ligand>
        <name>Zn(2+)</name>
        <dbReference type="ChEBI" id="CHEBI:29105"/>
        <label>2</label>
    </ligand>
</feature>
<comment type="cofactor">
    <cofactor evidence="8">
        <name>Zn(2+)</name>
        <dbReference type="ChEBI" id="CHEBI:29105"/>
    </cofactor>
    <text evidence="8">Binds 2 Zn(2+) ions.</text>
</comment>
<sequence length="467" mass="48236">MRTVLAGRRKWLAAGALGVAMVAAAPVAIAAQGNQDDQGARAASAGAGDRTQEVRQAIQGGHARNVILFIGDGMGQSEITSARNYERGAAGRLAMDEFPLTGDYTTYAVEKGNPAKPDYVTDSAASGTGWATGTKTYNGAISVDAYGNPVPTLLELAKRGGLRTGDVTTAEVQDATPAVLGAHVVDRDCKGPDETTKKCAQNAKENGGAGSISEQLVQTRPDVLLGGGAKYFAQLATAGKFQGKPVLEQAKAAGYTVASTADDLAKARPGQPLLGLFAPGNLPVNWTGPGARQGGTAPTRCAPNPALPKTQPKLVAQTQKALQLLEDRRSNKGFFLQVEGASIDKQDHAADPCGQIGETIDFDAAVAAGLAYARSHTDTLVVVTADHGHTSQIVSNDAKTPGQTATLITNEGANMTLNYGTALPGSSMEHTGTQVRIAAYGPQAANVVGLTNQTDLFGTVKHALRLR</sequence>
<feature type="chain" id="PRO_5011642064" evidence="11">
    <location>
        <begin position="31"/>
        <end position="467"/>
    </location>
</feature>
<evidence type="ECO:0000256" key="1">
    <source>
        <dbReference type="ARBA" id="ARBA00005984"/>
    </source>
</evidence>
<dbReference type="NCBIfam" id="NF007810">
    <property type="entry name" value="PRK10518.1"/>
    <property type="match status" value="1"/>
</dbReference>
<dbReference type="Pfam" id="PF00245">
    <property type="entry name" value="Alk_phosphatase"/>
    <property type="match status" value="1"/>
</dbReference>
<gene>
    <name evidence="12" type="ORF">SAMN05421854_105258</name>
</gene>
<name>A0A1I5QC03_9PSEU</name>
<feature type="binding site" evidence="8">
    <location>
        <position position="430"/>
    </location>
    <ligand>
        <name>Zn(2+)</name>
        <dbReference type="ChEBI" id="CHEBI:29105"/>
        <label>2</label>
    </ligand>
</feature>
<feature type="disulfide bond" evidence="9">
    <location>
        <begin position="189"/>
        <end position="199"/>
    </location>
</feature>
<feature type="signal peptide" evidence="11">
    <location>
        <begin position="1"/>
        <end position="30"/>
    </location>
</feature>
<dbReference type="SUPFAM" id="SSF53649">
    <property type="entry name" value="Alkaline phosphatase-like"/>
    <property type="match status" value="1"/>
</dbReference>
<evidence type="ECO:0000256" key="3">
    <source>
        <dbReference type="ARBA" id="ARBA00022723"/>
    </source>
</evidence>
<evidence type="ECO:0000256" key="4">
    <source>
        <dbReference type="ARBA" id="ARBA00022801"/>
    </source>
</evidence>
<feature type="binding site" evidence="8">
    <location>
        <position position="176"/>
    </location>
    <ligand>
        <name>Mg(2+)</name>
        <dbReference type="ChEBI" id="CHEBI:18420"/>
    </ligand>
</feature>
<keyword evidence="11" id="KW-0732">Signal</keyword>
<protein>
    <submittedName>
        <fullName evidence="12">Alkaline phosphatase</fullName>
    </submittedName>
</protein>
<dbReference type="PANTHER" id="PTHR11596">
    <property type="entry name" value="ALKALINE PHOSPHATASE"/>
    <property type="match status" value="1"/>
</dbReference>
<keyword evidence="6 8" id="KW-0460">Magnesium</keyword>
<dbReference type="CDD" id="cd16012">
    <property type="entry name" value="ALP"/>
    <property type="match status" value="1"/>
</dbReference>
<evidence type="ECO:0000256" key="11">
    <source>
        <dbReference type="SAM" id="SignalP"/>
    </source>
</evidence>
<dbReference type="AlphaFoldDB" id="A0A1I5QC03"/>
<evidence type="ECO:0000313" key="12">
    <source>
        <dbReference type="EMBL" id="SFP43571.1"/>
    </source>
</evidence>
<organism evidence="12 13">
    <name type="scientific">Amycolatopsis rubida</name>
    <dbReference type="NCBI Taxonomy" id="112413"/>
    <lineage>
        <taxon>Bacteria</taxon>
        <taxon>Bacillati</taxon>
        <taxon>Actinomycetota</taxon>
        <taxon>Actinomycetes</taxon>
        <taxon>Pseudonocardiales</taxon>
        <taxon>Pseudonocardiaceae</taxon>
        <taxon>Amycolatopsis</taxon>
    </lineage>
</organism>
<dbReference type="GO" id="GO:0046872">
    <property type="term" value="F:metal ion binding"/>
    <property type="evidence" value="ECO:0007669"/>
    <property type="project" value="UniProtKB-KW"/>
</dbReference>
<dbReference type="PROSITE" id="PS51318">
    <property type="entry name" value="TAT"/>
    <property type="match status" value="1"/>
</dbReference>
<dbReference type="InterPro" id="IPR017850">
    <property type="entry name" value="Alkaline_phosphatase_core_sf"/>
</dbReference>
<feature type="disulfide bond" evidence="9">
    <location>
        <begin position="301"/>
        <end position="353"/>
    </location>
</feature>
<dbReference type="PRINTS" id="PR00113">
    <property type="entry name" value="ALKPHPHTASE"/>
</dbReference>
<feature type="binding site" evidence="8">
    <location>
        <position position="339"/>
    </location>
    <ligand>
        <name>Mg(2+)</name>
        <dbReference type="ChEBI" id="CHEBI:18420"/>
    </ligand>
</feature>
<dbReference type="PROSITE" id="PS00123">
    <property type="entry name" value="ALKALINE_PHOSPHATASE"/>
    <property type="match status" value="1"/>
</dbReference>
<feature type="binding site" evidence="8">
    <location>
        <position position="348"/>
    </location>
    <ligand>
        <name>Zn(2+)</name>
        <dbReference type="ChEBI" id="CHEBI:29105"/>
        <label>2</label>
    </ligand>
</feature>
<accession>A0A1I5QC03</accession>
<dbReference type="OrthoDB" id="9794455at2"/>
<evidence type="ECO:0000256" key="10">
    <source>
        <dbReference type="RuleBase" id="RU003946"/>
    </source>
</evidence>
<evidence type="ECO:0000256" key="7">
    <source>
        <dbReference type="PIRSR" id="PIRSR601952-1"/>
    </source>
</evidence>
<dbReference type="PANTHER" id="PTHR11596:SF5">
    <property type="entry name" value="ALKALINE PHOSPHATASE"/>
    <property type="match status" value="1"/>
</dbReference>